<dbReference type="PANTHER" id="PTHR30087">
    <property type="entry name" value="INNER MEMBRANE PROTEIN"/>
    <property type="match status" value="1"/>
</dbReference>
<name>A0A1L3GR25_9BACT</name>
<protein>
    <recommendedName>
        <fullName evidence="1">DUF1722 domain-containing protein</fullName>
    </recommendedName>
</protein>
<dbReference type="Proteomes" id="UP000182517">
    <property type="component" value="Chromosome"/>
</dbReference>
<dbReference type="InterPro" id="IPR013560">
    <property type="entry name" value="DUF1722"/>
</dbReference>
<dbReference type="InterPro" id="IPR017087">
    <property type="entry name" value="UCP037004"/>
</dbReference>
<reference evidence="2 3" key="1">
    <citation type="journal article" date="2017" name="Genome Announc.">
        <title>Complete Genome Sequences of Two Acetylene-Fermenting Pelobacter acetylenicus Strains.</title>
        <authorList>
            <person name="Sutton J.M."/>
            <person name="Baesman S.M."/>
            <person name="Fierst J.L."/>
            <person name="Poret-Peterson A.T."/>
            <person name="Oremland R.S."/>
            <person name="Dunlap D.S."/>
            <person name="Akob D.M."/>
        </authorList>
    </citation>
    <scope>NUCLEOTIDE SEQUENCE [LARGE SCALE GENOMIC DNA]</scope>
    <source>
        <strain evidence="2 3">SFB93</strain>
    </source>
</reference>
<dbReference type="RefSeq" id="WP_072284393.1">
    <property type="nucleotide sequence ID" value="NZ_CP015519.1"/>
</dbReference>
<sequence length="315" mass="35719">MEKIRLGISACLLGQNVRYDGGHQLNRYLRDTLGHFVDYVPVCPEVEMGLSIPRETLRLVGDPGAPRLVFSKSGEDVTEQMTSWAQKRLDKLEAEGLCGFIFKSRSPSSGMARVKLYDRNGVPSKNGVGLFARLFMDRFPMLPVEEDGRLNDPRLRENFLEAISTFRSWRELLAEGCMPAALVEFHARHKLLLMSHSVELARQMGKLVAKAGLLTAGELLTQYQALLMKAVRLAATPAKHVNVLQHALGYFKQQLSADEKQEMLELFDQYRRGVMPLNVPIALLNHYVRKYQPAYLDQQVYLHPHPVELHLRIGI</sequence>
<organism evidence="2 3">
    <name type="scientific">Syntrophotalea acetylenivorans</name>
    <dbReference type="NCBI Taxonomy" id="1842532"/>
    <lineage>
        <taxon>Bacteria</taxon>
        <taxon>Pseudomonadati</taxon>
        <taxon>Thermodesulfobacteriota</taxon>
        <taxon>Desulfuromonadia</taxon>
        <taxon>Desulfuromonadales</taxon>
        <taxon>Syntrophotaleaceae</taxon>
        <taxon>Syntrophotalea</taxon>
    </lineage>
</organism>
<dbReference type="OrthoDB" id="495783at2"/>
<dbReference type="PIRSF" id="PIRSF037004">
    <property type="entry name" value="UCP037004"/>
    <property type="match status" value="1"/>
</dbReference>
<feature type="domain" description="DUF1722" evidence="1">
    <location>
        <begin position="190"/>
        <end position="306"/>
    </location>
</feature>
<dbReference type="Pfam" id="PF04463">
    <property type="entry name" value="2-thiour_desulf"/>
    <property type="match status" value="1"/>
</dbReference>
<evidence type="ECO:0000313" key="3">
    <source>
        <dbReference type="Proteomes" id="UP000182517"/>
    </source>
</evidence>
<dbReference type="AlphaFoldDB" id="A0A1L3GR25"/>
<dbReference type="Pfam" id="PF08349">
    <property type="entry name" value="DUF1722"/>
    <property type="match status" value="1"/>
</dbReference>
<accession>A0A1L3GR25</accession>
<evidence type="ECO:0000313" key="2">
    <source>
        <dbReference type="EMBL" id="APG28363.1"/>
    </source>
</evidence>
<proteinExistence type="predicted"/>
<gene>
    <name evidence="2" type="ORF">A7E78_11185</name>
</gene>
<keyword evidence="3" id="KW-1185">Reference proteome</keyword>
<dbReference type="PANTHER" id="PTHR30087:SF0">
    <property type="entry name" value="INNER MEMBRANE PROTEIN"/>
    <property type="match status" value="1"/>
</dbReference>
<dbReference type="InterPro" id="IPR007553">
    <property type="entry name" value="2-thiour_desulf"/>
</dbReference>
<dbReference type="STRING" id="1842532.A7E78_11185"/>
<dbReference type="EMBL" id="CP015519">
    <property type="protein sequence ID" value="APG28363.1"/>
    <property type="molecule type" value="Genomic_DNA"/>
</dbReference>
<evidence type="ECO:0000259" key="1">
    <source>
        <dbReference type="Pfam" id="PF08349"/>
    </source>
</evidence>
<dbReference type="KEGG" id="pef:A7E78_11185"/>